<keyword evidence="1" id="KW-0813">Transport</keyword>
<evidence type="ECO:0000256" key="2">
    <source>
        <dbReference type="SAM" id="MobiDB-lite"/>
    </source>
</evidence>
<accession>W2R6E2</accession>
<evidence type="ECO:0000256" key="1">
    <source>
        <dbReference type="ARBA" id="ARBA00022448"/>
    </source>
</evidence>
<reference evidence="4" key="1">
    <citation type="submission" date="2011-12" db="EMBL/GenBank/DDBJ databases">
        <authorList>
            <consortium name="The Broad Institute Genome Sequencing Platform"/>
            <person name="Russ C."/>
            <person name="Tyler B."/>
            <person name="Panabieres F."/>
            <person name="Shan W."/>
            <person name="Tripathy S."/>
            <person name="Grunwald N."/>
            <person name="Machado M."/>
            <person name="Young S.K."/>
            <person name="Zeng Q."/>
            <person name="Gargeya S."/>
            <person name="Fitzgerald M."/>
            <person name="Haas B."/>
            <person name="Abouelleil A."/>
            <person name="Alvarado L."/>
            <person name="Arachchi H.M."/>
            <person name="Berlin A."/>
            <person name="Chapman S.B."/>
            <person name="Gearin G."/>
            <person name="Goldberg J."/>
            <person name="Griggs A."/>
            <person name="Gujja S."/>
            <person name="Hansen M."/>
            <person name="Heiman D."/>
            <person name="Howarth C."/>
            <person name="Larimer J."/>
            <person name="Lui A."/>
            <person name="MacDonald P.J.P."/>
            <person name="McCowen C."/>
            <person name="Montmayeur A."/>
            <person name="Murphy C."/>
            <person name="Neiman D."/>
            <person name="Pearson M."/>
            <person name="Priest M."/>
            <person name="Roberts A."/>
            <person name="Saif S."/>
            <person name="Shea T."/>
            <person name="Sisk P."/>
            <person name="Stolte C."/>
            <person name="Sykes S."/>
            <person name="Wortman J."/>
            <person name="Nusbaum C."/>
            <person name="Birren B."/>
        </authorList>
    </citation>
    <scope>NUCLEOTIDE SEQUENCE [LARGE SCALE GENOMIC DNA]</scope>
    <source>
        <strain evidence="4">INRA-310</strain>
    </source>
</reference>
<feature type="compositionally biased region" description="Polar residues" evidence="2">
    <location>
        <begin position="1"/>
        <end position="16"/>
    </location>
</feature>
<reference evidence="3 4" key="2">
    <citation type="submission" date="2013-11" db="EMBL/GenBank/DDBJ databases">
        <title>The Genome Sequence of Phytophthora parasitica INRA-310.</title>
        <authorList>
            <consortium name="The Broad Institute Genomics Platform"/>
            <person name="Russ C."/>
            <person name="Tyler B."/>
            <person name="Panabieres F."/>
            <person name="Shan W."/>
            <person name="Tripathy S."/>
            <person name="Grunwald N."/>
            <person name="Machado M."/>
            <person name="Johnson C.S."/>
            <person name="Arredondo F."/>
            <person name="Hong C."/>
            <person name="Coffey M."/>
            <person name="Young S.K."/>
            <person name="Zeng Q."/>
            <person name="Gargeya S."/>
            <person name="Fitzgerald M."/>
            <person name="Abouelleil A."/>
            <person name="Alvarado L."/>
            <person name="Chapman S.B."/>
            <person name="Gainer-Dewar J."/>
            <person name="Goldberg J."/>
            <person name="Griggs A."/>
            <person name="Gujja S."/>
            <person name="Hansen M."/>
            <person name="Howarth C."/>
            <person name="Imamovic A."/>
            <person name="Ireland A."/>
            <person name="Larimer J."/>
            <person name="McCowan C."/>
            <person name="Murphy C."/>
            <person name="Pearson M."/>
            <person name="Poon T.W."/>
            <person name="Priest M."/>
            <person name="Roberts A."/>
            <person name="Saif S."/>
            <person name="Shea T."/>
            <person name="Sykes S."/>
            <person name="Wortman J."/>
            <person name="Nusbaum C."/>
            <person name="Birren B."/>
        </authorList>
    </citation>
    <scope>NUCLEOTIDE SEQUENCE [LARGE SCALE GENOMIC DNA]</scope>
    <source>
        <strain evidence="3 4">INRA-310</strain>
    </source>
</reference>
<dbReference type="OMA" id="HQTHHGS"/>
<dbReference type="RefSeq" id="XP_008894106.1">
    <property type="nucleotide sequence ID" value="XM_008895858.1"/>
</dbReference>
<evidence type="ECO:0000313" key="3">
    <source>
        <dbReference type="EMBL" id="ETN20100.1"/>
    </source>
</evidence>
<dbReference type="VEuPathDB" id="FungiDB:PPTG_03181"/>
<evidence type="ECO:0000313" key="4">
    <source>
        <dbReference type="Proteomes" id="UP000018817"/>
    </source>
</evidence>
<evidence type="ECO:0008006" key="5">
    <source>
        <dbReference type="Google" id="ProtNLM"/>
    </source>
</evidence>
<feature type="region of interest" description="Disordered" evidence="2">
    <location>
        <begin position="1"/>
        <end position="22"/>
    </location>
</feature>
<protein>
    <recommendedName>
        <fullName evidence="5">ABC transporter domain-containing protein</fullName>
    </recommendedName>
</protein>
<gene>
    <name evidence="3" type="ORF">PPTG_03181</name>
</gene>
<dbReference type="Proteomes" id="UP000018817">
    <property type="component" value="Unassembled WGS sequence"/>
</dbReference>
<name>W2R6E2_PHYN3</name>
<dbReference type="GeneID" id="20173372"/>
<dbReference type="EMBL" id="KI669564">
    <property type="protein sequence ID" value="ETN20100.1"/>
    <property type="molecule type" value="Genomic_DNA"/>
</dbReference>
<proteinExistence type="predicted"/>
<sequence>MGVTTSEAKNITSDSGTGLMAKGPEALHDLMLSNIETATGRSMPRMDIRFNNLSVTADIVVVEDDGSKQELPTLPNTVKKAFAGPKKRSVRKQILKNVSGVFKPGTITLLLGQPGSARHQTHHGS</sequence>
<dbReference type="STRING" id="761204.W2R6E2"/>
<dbReference type="PANTHER" id="PTHR19241">
    <property type="entry name" value="ATP-BINDING CASSETTE TRANSPORTER"/>
    <property type="match status" value="1"/>
</dbReference>
<organism evidence="3 4">
    <name type="scientific">Phytophthora nicotianae (strain INRA-310)</name>
    <name type="common">Phytophthora parasitica</name>
    <dbReference type="NCBI Taxonomy" id="761204"/>
    <lineage>
        <taxon>Eukaryota</taxon>
        <taxon>Sar</taxon>
        <taxon>Stramenopiles</taxon>
        <taxon>Oomycota</taxon>
        <taxon>Peronosporomycetes</taxon>
        <taxon>Peronosporales</taxon>
        <taxon>Peronosporaceae</taxon>
        <taxon>Phytophthora</taxon>
    </lineage>
</organism>
<dbReference type="AlphaFoldDB" id="W2R6E2"/>